<dbReference type="EMBL" id="VJMI01013888">
    <property type="protein sequence ID" value="KAF0746614.1"/>
    <property type="molecule type" value="Genomic_DNA"/>
</dbReference>
<name>A0A6A5A0X5_APHAT</name>
<dbReference type="Proteomes" id="UP000469452">
    <property type="component" value="Unassembled WGS sequence"/>
</dbReference>
<reference evidence="1 2" key="1">
    <citation type="submission" date="2019-06" db="EMBL/GenBank/DDBJ databases">
        <title>Genomics analysis of Aphanomyces spp. identifies a new class of oomycete effector associated with host adaptation.</title>
        <authorList>
            <person name="Gaulin E."/>
        </authorList>
    </citation>
    <scope>NUCLEOTIDE SEQUENCE [LARGE SCALE GENOMIC DNA]</scope>
    <source>
        <strain evidence="1 2">E</strain>
    </source>
</reference>
<comment type="caution">
    <text evidence="1">The sequence shown here is derived from an EMBL/GenBank/DDBJ whole genome shotgun (WGS) entry which is preliminary data.</text>
</comment>
<accession>A0A6A5A0X5</accession>
<evidence type="ECO:0000313" key="2">
    <source>
        <dbReference type="Proteomes" id="UP000469452"/>
    </source>
</evidence>
<evidence type="ECO:0000313" key="1">
    <source>
        <dbReference type="EMBL" id="KAF0746614.1"/>
    </source>
</evidence>
<proteinExistence type="predicted"/>
<sequence>MLVVYNPDTDTVPWVMIWNAQDQIRHAGTRCKMHKGVCSTPTTIPRRRRGHRRHRFRCPDAALLCLLWFVFGRRSDMSPLENANLTVSAAGVLIVHLMRMMISDELGLSLYYDEKFLVCPLISTATAVVMQSTPHVALLGNLPSFDALVQAEAMSSIPLIDLLNQPTRSGRRVVARGCSGYNE</sequence>
<dbReference type="AlphaFoldDB" id="A0A6A5A0X5"/>
<organism evidence="1 2">
    <name type="scientific">Aphanomyces astaci</name>
    <name type="common">Crayfish plague agent</name>
    <dbReference type="NCBI Taxonomy" id="112090"/>
    <lineage>
        <taxon>Eukaryota</taxon>
        <taxon>Sar</taxon>
        <taxon>Stramenopiles</taxon>
        <taxon>Oomycota</taxon>
        <taxon>Saprolegniomycetes</taxon>
        <taxon>Saprolegniales</taxon>
        <taxon>Verrucalvaceae</taxon>
        <taxon>Aphanomyces</taxon>
    </lineage>
</organism>
<protein>
    <submittedName>
        <fullName evidence="1">Uncharacterized protein</fullName>
    </submittedName>
</protein>
<gene>
    <name evidence="1" type="ORF">AaE_008060</name>
</gene>